<feature type="region of interest" description="Disordered" evidence="1">
    <location>
        <begin position="37"/>
        <end position="60"/>
    </location>
</feature>
<evidence type="ECO:0000256" key="1">
    <source>
        <dbReference type="SAM" id="MobiDB-lite"/>
    </source>
</evidence>
<accession>A0A3N4P0D0</accession>
<reference evidence="2 3" key="1">
    <citation type="submission" date="2018-11" db="EMBL/GenBank/DDBJ databases">
        <title>Aureibaculum marinum gen. nov., sp. nov., a member of the family Flavobacteriaceae isolated from the Bohai Sea.</title>
        <authorList>
            <person name="Ji X."/>
        </authorList>
    </citation>
    <scope>NUCLEOTIDE SEQUENCE [LARGE SCALE GENOMIC DNA]</scope>
    <source>
        <strain evidence="2 3">BH-SD17</strain>
    </source>
</reference>
<feature type="compositionally biased region" description="Polar residues" evidence="1">
    <location>
        <begin position="45"/>
        <end position="60"/>
    </location>
</feature>
<dbReference type="Proteomes" id="UP000270856">
    <property type="component" value="Unassembled WGS sequence"/>
</dbReference>
<evidence type="ECO:0008006" key="4">
    <source>
        <dbReference type="Google" id="ProtNLM"/>
    </source>
</evidence>
<dbReference type="RefSeq" id="WP_123896802.1">
    <property type="nucleotide sequence ID" value="NZ_RPFJ01000006.1"/>
</dbReference>
<dbReference type="PROSITE" id="PS51257">
    <property type="entry name" value="PROKAR_LIPOPROTEIN"/>
    <property type="match status" value="1"/>
</dbReference>
<comment type="caution">
    <text evidence="2">The sequence shown here is derived from an EMBL/GenBank/DDBJ whole genome shotgun (WGS) entry which is preliminary data.</text>
</comment>
<proteinExistence type="predicted"/>
<keyword evidence="3" id="KW-1185">Reference proteome</keyword>
<evidence type="ECO:0000313" key="2">
    <source>
        <dbReference type="EMBL" id="RPD98486.1"/>
    </source>
</evidence>
<evidence type="ECO:0000313" key="3">
    <source>
        <dbReference type="Proteomes" id="UP000270856"/>
    </source>
</evidence>
<dbReference type="EMBL" id="RPFJ01000006">
    <property type="protein sequence ID" value="RPD98486.1"/>
    <property type="molecule type" value="Genomic_DNA"/>
</dbReference>
<gene>
    <name evidence="2" type="ORF">EGM88_04590</name>
</gene>
<organism evidence="2 3">
    <name type="scientific">Aureibaculum marinum</name>
    <dbReference type="NCBI Taxonomy" id="2487930"/>
    <lineage>
        <taxon>Bacteria</taxon>
        <taxon>Pseudomonadati</taxon>
        <taxon>Bacteroidota</taxon>
        <taxon>Flavobacteriia</taxon>
        <taxon>Flavobacteriales</taxon>
        <taxon>Flavobacteriaceae</taxon>
        <taxon>Aureibaculum</taxon>
    </lineage>
</organism>
<dbReference type="AlphaFoldDB" id="A0A3N4P0D0"/>
<dbReference type="OrthoDB" id="1076849at2"/>
<protein>
    <recommendedName>
        <fullName evidence="4">Lipoprotein</fullName>
    </recommendedName>
</protein>
<name>A0A3N4P0D0_9FLAO</name>
<sequence length="79" mass="9055">MKRITLFNYVIGILMITLFMGCPSECENDDGDCYTPYGPCDEQPENSSTEKQNDTKSQQNFALKIMKPEQIIARMNKNI</sequence>